<dbReference type="PATRIC" id="fig|1122247.3.peg.2482"/>
<reference evidence="1 2" key="1">
    <citation type="journal article" date="2012" name="J. Bacteriol.">
        <title>Genome sequence of Mycobacterium hassiacum DSM 44199, a rare source of heat-stable mycobacterial proteins.</title>
        <authorList>
            <person name="Tiago I."/>
            <person name="Maranha A."/>
            <person name="Mendes V."/>
            <person name="Alarico S."/>
            <person name="Moynihan P.J."/>
            <person name="Clarke A.J."/>
            <person name="Macedo-Ribeiro S."/>
            <person name="Pereira P.J."/>
            <person name="Empadinhas N."/>
        </authorList>
    </citation>
    <scope>NUCLEOTIDE SEQUENCE [LARGE SCALE GENOMIC DNA]</scope>
    <source>
        <strain evidence="2">DSM 44199 / CIP 105218 / JCM 12690 / 3849</strain>
    </source>
</reference>
<accession>K5B8B9</accession>
<protein>
    <submittedName>
        <fullName evidence="1">Uncharacterized protein</fullName>
    </submittedName>
</protein>
<dbReference type="EMBL" id="AMRA01000067">
    <property type="protein sequence ID" value="EKF23428.1"/>
    <property type="molecule type" value="Genomic_DNA"/>
</dbReference>
<keyword evidence="2" id="KW-1185">Reference proteome</keyword>
<gene>
    <name evidence="1" type="ORF">C731_2582</name>
</gene>
<proteinExistence type="predicted"/>
<evidence type="ECO:0000313" key="1">
    <source>
        <dbReference type="EMBL" id="EKF23428.1"/>
    </source>
</evidence>
<dbReference type="Proteomes" id="UP000006265">
    <property type="component" value="Unassembled WGS sequence"/>
</dbReference>
<organism evidence="1 2">
    <name type="scientific">Mycolicibacterium hassiacum (strain DSM 44199 / CIP 105218 / JCM 12690 / 3849)</name>
    <name type="common">Mycobacterium hassiacum</name>
    <dbReference type="NCBI Taxonomy" id="1122247"/>
    <lineage>
        <taxon>Bacteria</taxon>
        <taxon>Bacillati</taxon>
        <taxon>Actinomycetota</taxon>
        <taxon>Actinomycetes</taxon>
        <taxon>Mycobacteriales</taxon>
        <taxon>Mycobacteriaceae</taxon>
        <taxon>Mycolicibacterium</taxon>
    </lineage>
</organism>
<evidence type="ECO:0000313" key="2">
    <source>
        <dbReference type="Proteomes" id="UP000006265"/>
    </source>
</evidence>
<comment type="caution">
    <text evidence="1">The sequence shown here is derived from an EMBL/GenBank/DDBJ whole genome shotgun (WGS) entry which is preliminary data.</text>
</comment>
<dbReference type="AlphaFoldDB" id="K5B8B9"/>
<sequence length="119" mass="13044">MRATTIRAGTVAGQKLIWTAYRDDAPVLVAEEYWTVTDQIPSWNITFDGKFRVRAIIEGVPNIQLELQLTNGDIEGLPQSSQGQLAVGMTAVRAIEDVMAAPPGTVVTPKVFAAYRWPD</sequence>
<dbReference type="STRING" id="1122247.GCA_000379865_03771"/>
<name>K5B8B9_MYCHD</name>
<dbReference type="RefSeq" id="WP_005628109.1">
    <property type="nucleotide sequence ID" value="NZ_AMRA01000067.1"/>
</dbReference>